<dbReference type="PROSITE" id="PS00108">
    <property type="entry name" value="PROTEIN_KINASE_ST"/>
    <property type="match status" value="1"/>
</dbReference>
<evidence type="ECO:0000256" key="3">
    <source>
        <dbReference type="SAM" id="MobiDB-lite"/>
    </source>
</evidence>
<keyword evidence="5" id="KW-0418">Kinase</keyword>
<dbReference type="GO" id="GO:0005524">
    <property type="term" value="F:ATP binding"/>
    <property type="evidence" value="ECO:0007669"/>
    <property type="project" value="UniProtKB-KW"/>
</dbReference>
<dbReference type="GO" id="GO:0005737">
    <property type="term" value="C:cytoplasm"/>
    <property type="evidence" value="ECO:0007669"/>
    <property type="project" value="TreeGrafter"/>
</dbReference>
<feature type="region of interest" description="Disordered" evidence="3">
    <location>
        <begin position="1"/>
        <end position="62"/>
    </location>
</feature>
<dbReference type="GO" id="GO:0035556">
    <property type="term" value="P:intracellular signal transduction"/>
    <property type="evidence" value="ECO:0007669"/>
    <property type="project" value="TreeGrafter"/>
</dbReference>
<name>A0A6A5YWS5_9PLEO</name>
<feature type="region of interest" description="Disordered" evidence="3">
    <location>
        <begin position="225"/>
        <end position="268"/>
    </location>
</feature>
<feature type="compositionally biased region" description="Acidic residues" evidence="3">
    <location>
        <begin position="136"/>
        <end position="149"/>
    </location>
</feature>
<evidence type="ECO:0000313" key="5">
    <source>
        <dbReference type="EMBL" id="KAF2111540.1"/>
    </source>
</evidence>
<accession>A0A6A5YWS5</accession>
<organism evidence="5 6">
    <name type="scientific">Lophiotrema nucula</name>
    <dbReference type="NCBI Taxonomy" id="690887"/>
    <lineage>
        <taxon>Eukaryota</taxon>
        <taxon>Fungi</taxon>
        <taxon>Dikarya</taxon>
        <taxon>Ascomycota</taxon>
        <taxon>Pezizomycotina</taxon>
        <taxon>Dothideomycetes</taxon>
        <taxon>Pleosporomycetidae</taxon>
        <taxon>Pleosporales</taxon>
        <taxon>Lophiotremataceae</taxon>
        <taxon>Lophiotrema</taxon>
    </lineage>
</organism>
<feature type="compositionally biased region" description="Polar residues" evidence="3">
    <location>
        <begin position="487"/>
        <end position="499"/>
    </location>
</feature>
<reference evidence="5" key="1">
    <citation type="journal article" date="2020" name="Stud. Mycol.">
        <title>101 Dothideomycetes genomes: a test case for predicting lifestyles and emergence of pathogens.</title>
        <authorList>
            <person name="Haridas S."/>
            <person name="Albert R."/>
            <person name="Binder M."/>
            <person name="Bloem J."/>
            <person name="Labutti K."/>
            <person name="Salamov A."/>
            <person name="Andreopoulos B."/>
            <person name="Baker S."/>
            <person name="Barry K."/>
            <person name="Bills G."/>
            <person name="Bluhm B."/>
            <person name="Cannon C."/>
            <person name="Castanera R."/>
            <person name="Culley D."/>
            <person name="Daum C."/>
            <person name="Ezra D."/>
            <person name="Gonzalez J."/>
            <person name="Henrissat B."/>
            <person name="Kuo A."/>
            <person name="Liang C."/>
            <person name="Lipzen A."/>
            <person name="Lutzoni F."/>
            <person name="Magnuson J."/>
            <person name="Mondo S."/>
            <person name="Nolan M."/>
            <person name="Ohm R."/>
            <person name="Pangilinan J."/>
            <person name="Park H.-J."/>
            <person name="Ramirez L."/>
            <person name="Alfaro M."/>
            <person name="Sun H."/>
            <person name="Tritt A."/>
            <person name="Yoshinaga Y."/>
            <person name="Zwiers L.-H."/>
            <person name="Turgeon B."/>
            <person name="Goodwin S."/>
            <person name="Spatafora J."/>
            <person name="Crous P."/>
            <person name="Grigoriev I."/>
        </authorList>
    </citation>
    <scope>NUCLEOTIDE SEQUENCE</scope>
    <source>
        <strain evidence="5">CBS 627.86</strain>
    </source>
</reference>
<dbReference type="InterPro" id="IPR011009">
    <property type="entry name" value="Kinase-like_dom_sf"/>
</dbReference>
<evidence type="ECO:0000256" key="2">
    <source>
        <dbReference type="ARBA" id="ARBA00022840"/>
    </source>
</evidence>
<keyword evidence="2" id="KW-0067">ATP-binding</keyword>
<dbReference type="Gene3D" id="1.10.510.10">
    <property type="entry name" value="Transferase(Phosphotransferase) domain 1"/>
    <property type="match status" value="1"/>
</dbReference>
<dbReference type="InterPro" id="IPR000719">
    <property type="entry name" value="Prot_kinase_dom"/>
</dbReference>
<evidence type="ECO:0000259" key="4">
    <source>
        <dbReference type="PROSITE" id="PS50011"/>
    </source>
</evidence>
<dbReference type="InterPro" id="IPR008271">
    <property type="entry name" value="Ser/Thr_kinase_AS"/>
</dbReference>
<proteinExistence type="predicted"/>
<keyword evidence="6" id="KW-1185">Reference proteome</keyword>
<dbReference type="Pfam" id="PF00069">
    <property type="entry name" value="Pkinase"/>
    <property type="match status" value="1"/>
</dbReference>
<evidence type="ECO:0000313" key="6">
    <source>
        <dbReference type="Proteomes" id="UP000799770"/>
    </source>
</evidence>
<dbReference type="SUPFAM" id="SSF56112">
    <property type="entry name" value="Protein kinase-like (PK-like)"/>
    <property type="match status" value="1"/>
</dbReference>
<dbReference type="GO" id="GO:0004674">
    <property type="term" value="F:protein serine/threonine kinase activity"/>
    <property type="evidence" value="ECO:0007669"/>
    <property type="project" value="TreeGrafter"/>
</dbReference>
<gene>
    <name evidence="5" type="ORF">BDV96DRAFT_499725</name>
</gene>
<feature type="domain" description="Protein kinase" evidence="4">
    <location>
        <begin position="305"/>
        <end position="607"/>
    </location>
</feature>
<dbReference type="PANTHER" id="PTHR24346:SF76">
    <property type="entry name" value="NON-SPECIFIC SERINE_THREONINE PROTEIN KINASE"/>
    <property type="match status" value="1"/>
</dbReference>
<feature type="region of interest" description="Disordered" evidence="3">
    <location>
        <begin position="116"/>
        <end position="150"/>
    </location>
</feature>
<feature type="compositionally biased region" description="Polar residues" evidence="3">
    <location>
        <begin position="1"/>
        <end position="11"/>
    </location>
</feature>
<evidence type="ECO:0000256" key="1">
    <source>
        <dbReference type="ARBA" id="ARBA00022741"/>
    </source>
</evidence>
<dbReference type="PROSITE" id="PS50011">
    <property type="entry name" value="PROTEIN_KINASE_DOM"/>
    <property type="match status" value="1"/>
</dbReference>
<sequence>MAPITGSSHTFQKLKIDTSAPRKKHVASTFASIPRRDSQDGTVSSHLNTEDAIETDGYSFTNGGYERQEEVYTNGDFSGSSDGVTAANGGVDLESRFRKRTTSISFDNEVTLDSGNRLSIEQPLPKPKLDQLPEVSDGEDFSDRDYEETPLDRRKRLQHRIGQSRYPLLQSTVDELAVDPEYNDQVASLTSETTASPPVEEVRTPLDSTADYLLSPIAASSPIEFPPFLSRRNGSQRSRSYRAELAEGEGSLRRTSRRSSARSGRSLSSMSPAASFLARYNVTDAPLKASEPDDEGQGIGYDGEYIIGKQLGFGGFSVVKEVATIENGRKVVHAVKIVRRQLRGKSDLENEQIQTQFDHEVEIWRYLRHPYILPLLRVYTTEFATYCITRLNKGGTLFDLVRDTHRKKKKGISAHLVKRYAYQLASAMRYLHNDILIVHRDIKLENCLVDMTVPNAERDGGDILLCDFGMADFITSDNRDGPEPHSTGDNQNIGPANTSTSVAGSLQYAAPELFNAPEPVFSLAGDIWAFGVVIYALATARLPFNEGLDAKTVMKILKGDWDSELLRGSEAVHEGGFDDLHALVRGCLDMNPDTRWTVNNILSCAWLAGCERKYENVTRSWIVDS</sequence>
<dbReference type="SMART" id="SM00220">
    <property type="entry name" value="S_TKc"/>
    <property type="match status" value="1"/>
</dbReference>
<dbReference type="AlphaFoldDB" id="A0A6A5YWS5"/>
<dbReference type="PANTHER" id="PTHR24346">
    <property type="entry name" value="MAP/MICROTUBULE AFFINITY-REGULATING KINASE"/>
    <property type="match status" value="1"/>
</dbReference>
<keyword evidence="1" id="KW-0547">Nucleotide-binding</keyword>
<feature type="region of interest" description="Disordered" evidence="3">
    <location>
        <begin position="477"/>
        <end position="499"/>
    </location>
</feature>
<protein>
    <submittedName>
        <fullName evidence="5">Kinase-like domain-containing protein</fullName>
    </submittedName>
</protein>
<dbReference type="EMBL" id="ML977334">
    <property type="protein sequence ID" value="KAF2111540.1"/>
    <property type="molecule type" value="Genomic_DNA"/>
</dbReference>
<dbReference type="GO" id="GO:0000226">
    <property type="term" value="P:microtubule cytoskeleton organization"/>
    <property type="evidence" value="ECO:0007669"/>
    <property type="project" value="TreeGrafter"/>
</dbReference>
<dbReference type="OrthoDB" id="4062651at2759"/>
<dbReference type="Proteomes" id="UP000799770">
    <property type="component" value="Unassembled WGS sequence"/>
</dbReference>
<keyword evidence="5" id="KW-0808">Transferase</keyword>